<dbReference type="InterPro" id="IPR010710">
    <property type="entry name" value="DUF1289"/>
</dbReference>
<evidence type="ECO:0000313" key="1">
    <source>
        <dbReference type="EMBL" id="PTB86117.1"/>
    </source>
</evidence>
<dbReference type="AlphaFoldDB" id="A0A2T4CX42"/>
<accession>A0A2T4CX42</accession>
<organism evidence="1">
    <name type="scientific">Pseudidiomarina aestuarii</name>
    <dbReference type="NCBI Taxonomy" id="624146"/>
    <lineage>
        <taxon>Bacteria</taxon>
        <taxon>Pseudomonadati</taxon>
        <taxon>Pseudomonadota</taxon>
        <taxon>Gammaproteobacteria</taxon>
        <taxon>Alteromonadales</taxon>
        <taxon>Idiomarinaceae</taxon>
        <taxon>Pseudidiomarina</taxon>
    </lineage>
</organism>
<dbReference type="PANTHER" id="PTHR35175">
    <property type="entry name" value="DUF1289 DOMAIN-CONTAINING PROTEIN"/>
    <property type="match status" value="1"/>
</dbReference>
<proteinExistence type="predicted"/>
<dbReference type="Pfam" id="PF06945">
    <property type="entry name" value="DUF1289"/>
    <property type="match status" value="1"/>
</dbReference>
<dbReference type="PANTHER" id="PTHR35175:SF2">
    <property type="entry name" value="DUF1289 DOMAIN-CONTAINING PROTEIN"/>
    <property type="match status" value="1"/>
</dbReference>
<gene>
    <name evidence="1" type="ORF">C9940_03715</name>
</gene>
<reference evidence="1" key="1">
    <citation type="submission" date="2018-03" db="EMBL/GenBank/DDBJ databases">
        <title>Cross-interface Injection: A General Nanoliter Liquid Handling Method Applied to Single Cells Genome Amplification Automated Nanoliter Liquid Handling Applied to Single Cell Multiple Displacement Amplification.</title>
        <authorList>
            <person name="Yun J."/>
            <person name="Xu P."/>
            <person name="Xu J."/>
            <person name="Dai X."/>
            <person name="Wang Y."/>
            <person name="Zheng X."/>
            <person name="Cao C."/>
            <person name="Yi Q."/>
            <person name="Zhu Y."/>
            <person name="Wang L."/>
            <person name="Dong Z."/>
            <person name="Huang Y."/>
            <person name="Huang L."/>
            <person name="Du W."/>
        </authorList>
    </citation>
    <scope>NUCLEOTIDE SEQUENCE [LARGE SCALE GENOMIC DNA]</scope>
    <source>
        <strain evidence="1">Z-D3-2</strain>
    </source>
</reference>
<protein>
    <submittedName>
        <fullName evidence="1">DUF1289 domain-containing protein</fullName>
    </submittedName>
</protein>
<name>A0A2T4CX42_9GAMM</name>
<comment type="caution">
    <text evidence="1">The sequence shown here is derived from an EMBL/GenBank/DDBJ whole genome shotgun (WGS) entry which is preliminary data.</text>
</comment>
<sequence>MESDKSFTPSPCIGKCGLDTQDICRGCFRTMDEILRWENMSEADRQLTVINCKERRQRRANAQRNR</sequence>
<dbReference type="EMBL" id="PYVN01000038">
    <property type="protein sequence ID" value="PTB86117.1"/>
    <property type="molecule type" value="Genomic_DNA"/>
</dbReference>